<reference evidence="1 2" key="1">
    <citation type="submission" date="2024-06" db="EMBL/GenBank/DDBJ databases">
        <title>Genomic Encyclopedia of Type Strains, Phase V (KMG-V): Genome sequencing to study the core and pangenomes of soil and plant-associated prokaryotes.</title>
        <authorList>
            <person name="Whitman W."/>
        </authorList>
    </citation>
    <scope>NUCLEOTIDE SEQUENCE [LARGE SCALE GENOMIC DNA]</scope>
    <source>
        <strain evidence="1 2">NE40</strain>
    </source>
</reference>
<dbReference type="Proteomes" id="UP001549366">
    <property type="component" value="Unassembled WGS sequence"/>
</dbReference>
<protein>
    <submittedName>
        <fullName evidence="1">Uncharacterized protein</fullName>
    </submittedName>
</protein>
<evidence type="ECO:0000313" key="2">
    <source>
        <dbReference type="Proteomes" id="UP001549366"/>
    </source>
</evidence>
<keyword evidence="2" id="KW-1185">Reference proteome</keyword>
<organism evidence="1 2">
    <name type="scientific">Endozoicomonas lisbonensis</name>
    <dbReference type="NCBI Taxonomy" id="3120522"/>
    <lineage>
        <taxon>Bacteria</taxon>
        <taxon>Pseudomonadati</taxon>
        <taxon>Pseudomonadota</taxon>
        <taxon>Gammaproteobacteria</taxon>
        <taxon>Oceanospirillales</taxon>
        <taxon>Endozoicomonadaceae</taxon>
        <taxon>Endozoicomonas</taxon>
    </lineage>
</organism>
<proteinExistence type="predicted"/>
<comment type="caution">
    <text evidence="1">The sequence shown here is derived from an EMBL/GenBank/DDBJ whole genome shotgun (WGS) entry which is preliminary data.</text>
</comment>
<sequence>MAIGIEFQTNWQVYQEANTEHRAPPSLQEYPKTTPLFGSRTGIPGYSMETDSNEVEFVVEPPFDETDSGRARLIQVMDNLTAHIAMMDSYNCSMRKSSHPQVFSANAPPDVVIMPYGNRPTSAQPQVTIGLRLGRIREFVMEMGRLGLQPCSNSLFDSGAGQSPYYSHQYLRAAEKAAAGPLPTDSGQPPSNKLKGLLTMTTQYLLGGAKSGTRSYTKSLTWAMARTDFASMFAQLPYSERSYFNANPDRWVHYALVTAGLDNAGNTDQAAREFLVQARISDVHTLDHPVRIPITRGMWLRDMALGINAIDRFSERGTNTPAMHMADGIHRLSALGKLGNTFDQVGLPKKSDENRRHPGVILELRQMRRHIPYTEWKQVALDVFDFTRQINNRSDKAGDPPVYFTGISQ</sequence>
<gene>
    <name evidence="1" type="ORF">V5J35_002682</name>
</gene>
<dbReference type="RefSeq" id="WP_354007642.1">
    <property type="nucleotide sequence ID" value="NZ_JBEWTA010000001.1"/>
</dbReference>
<evidence type="ECO:0000313" key="1">
    <source>
        <dbReference type="EMBL" id="MET4757490.1"/>
    </source>
</evidence>
<name>A0ABV2SI98_9GAMM</name>
<accession>A0ABV2SI98</accession>
<dbReference type="EMBL" id="JBEWTB010000002">
    <property type="protein sequence ID" value="MET4757490.1"/>
    <property type="molecule type" value="Genomic_DNA"/>
</dbReference>